<reference evidence="2" key="1">
    <citation type="submission" date="2020-10" db="EMBL/GenBank/DDBJ databases">
        <authorList>
            <person name="Castelo-Branco R."/>
            <person name="Eusebio N."/>
            <person name="Adriana R."/>
            <person name="Vieira A."/>
            <person name="Brugerolle De Fraissinette N."/>
            <person name="Rezende De Castro R."/>
            <person name="Schneider M.P."/>
            <person name="Vasconcelos V."/>
            <person name="Leao P.N."/>
        </authorList>
    </citation>
    <scope>NUCLEOTIDE SEQUENCE</scope>
    <source>
        <strain evidence="2">LEGE 11467</strain>
    </source>
</reference>
<feature type="transmembrane region" description="Helical" evidence="1">
    <location>
        <begin position="109"/>
        <end position="125"/>
    </location>
</feature>
<feature type="transmembrane region" description="Helical" evidence="1">
    <location>
        <begin position="81"/>
        <end position="102"/>
    </location>
</feature>
<dbReference type="InterPro" id="IPR009793">
    <property type="entry name" value="DUF1361"/>
</dbReference>
<keyword evidence="1" id="KW-1133">Transmembrane helix</keyword>
<comment type="caution">
    <text evidence="2">The sequence shown here is derived from an EMBL/GenBank/DDBJ whole genome shotgun (WGS) entry which is preliminary data.</text>
</comment>
<feature type="transmembrane region" description="Helical" evidence="1">
    <location>
        <begin position="43"/>
        <end position="61"/>
    </location>
</feature>
<feature type="transmembrane region" description="Helical" evidence="1">
    <location>
        <begin position="17"/>
        <end position="36"/>
    </location>
</feature>
<gene>
    <name evidence="2" type="ORF">IQ235_10415</name>
</gene>
<dbReference type="EMBL" id="JADEXN010000162">
    <property type="protein sequence ID" value="MBE9041191.1"/>
    <property type="molecule type" value="Genomic_DNA"/>
</dbReference>
<evidence type="ECO:0000313" key="2">
    <source>
        <dbReference type="EMBL" id="MBE9041191.1"/>
    </source>
</evidence>
<keyword evidence="1" id="KW-0472">Membrane</keyword>
<dbReference type="Pfam" id="PF07099">
    <property type="entry name" value="DUF1361"/>
    <property type="match status" value="1"/>
</dbReference>
<dbReference type="AlphaFoldDB" id="A0A928VZI7"/>
<evidence type="ECO:0000313" key="3">
    <source>
        <dbReference type="Proteomes" id="UP000621799"/>
    </source>
</evidence>
<accession>A0A928VZI7</accession>
<feature type="transmembrane region" description="Helical" evidence="1">
    <location>
        <begin position="236"/>
        <end position="253"/>
    </location>
</feature>
<feature type="transmembrane region" description="Helical" evidence="1">
    <location>
        <begin position="145"/>
        <end position="174"/>
    </location>
</feature>
<dbReference type="Proteomes" id="UP000621799">
    <property type="component" value="Unassembled WGS sequence"/>
</dbReference>
<keyword evidence="3" id="KW-1185">Reference proteome</keyword>
<evidence type="ECO:0000256" key="1">
    <source>
        <dbReference type="SAM" id="Phobius"/>
    </source>
</evidence>
<protein>
    <submittedName>
        <fullName evidence="2">DUF1361 domain-containing protein</fullName>
    </submittedName>
</protein>
<organism evidence="2 3">
    <name type="scientific">Zarconia navalis LEGE 11467</name>
    <dbReference type="NCBI Taxonomy" id="1828826"/>
    <lineage>
        <taxon>Bacteria</taxon>
        <taxon>Bacillati</taxon>
        <taxon>Cyanobacteriota</taxon>
        <taxon>Cyanophyceae</taxon>
        <taxon>Oscillatoriophycideae</taxon>
        <taxon>Oscillatoriales</taxon>
        <taxon>Oscillatoriales incertae sedis</taxon>
        <taxon>Zarconia</taxon>
        <taxon>Zarconia navalis</taxon>
    </lineage>
</organism>
<feature type="transmembrane region" description="Helical" evidence="1">
    <location>
        <begin position="186"/>
        <end position="205"/>
    </location>
</feature>
<proteinExistence type="predicted"/>
<keyword evidence="1" id="KW-0812">Transmembrane</keyword>
<name>A0A928VZI7_9CYAN</name>
<sequence>MHSINTIWNTLLTNRVWMTWNLFLALLPLALSLWLFDWPRSRFFRWGVVGLTGAMFVGTYLKYPSYLLNMILSVLQNIRTSYLIVAAVMTLLLMGVEILILGKNKSRSVFWWLGFVVFIAFLPNAPYVLTDIIHLIEDIRRDYSAWLITLVLIPQYLVFVGIGFQAYVLSLINLGQYMKHQGLGRFVLAAEFLIHSLCAIGIYLGRFWRFNSWDLVTQLDTVLQKMMNELFDKRPLMILAITFAVIAGLYYLLKWVTESIIIARQVKQISSFETSTPSLQE</sequence>